<dbReference type="PANTHER" id="PTHR32305">
    <property type="match status" value="1"/>
</dbReference>
<dbReference type="InterPro" id="IPR056823">
    <property type="entry name" value="TEN-like_YD-shell"/>
</dbReference>
<dbReference type="NCBIfam" id="TIGR03696">
    <property type="entry name" value="Rhs_assc_core"/>
    <property type="match status" value="1"/>
</dbReference>
<reference evidence="4 5" key="1">
    <citation type="submission" date="2023-01" db="EMBL/GenBank/DDBJ databases">
        <title>Genome-based reclassification of Anoxybacillus geothermalis as a later heterotypic synonym of Anoxybacillus rupiensis.</title>
        <authorList>
            <person name="Inan Bektas K."/>
            <person name="Canakci S."/>
            <person name="Belduz A.A."/>
            <person name="Guler H.H."/>
        </authorList>
    </citation>
    <scope>NUCLEOTIDE SEQUENCE [LARGE SCALE GENOMIC DNA]</scope>
    <source>
        <strain evidence="4 5">DSM 17127</strain>
    </source>
</reference>
<feature type="domain" description="Bacterial toxin 35" evidence="2">
    <location>
        <begin position="339"/>
        <end position="419"/>
    </location>
</feature>
<evidence type="ECO:0000313" key="4">
    <source>
        <dbReference type="EMBL" id="MDE8564280.1"/>
    </source>
</evidence>
<organism evidence="4 5">
    <name type="scientific">Anoxybacteroides rupiense</name>
    <dbReference type="NCBI Taxonomy" id="311460"/>
    <lineage>
        <taxon>Bacteria</taxon>
        <taxon>Bacillati</taxon>
        <taxon>Bacillota</taxon>
        <taxon>Bacilli</taxon>
        <taxon>Bacillales</taxon>
        <taxon>Anoxybacillaceae</taxon>
        <taxon>Anoxybacteroides</taxon>
    </lineage>
</organism>
<gene>
    <name evidence="4" type="ORF">PNH38_10365</name>
</gene>
<dbReference type="RefSeq" id="WP_159719521.1">
    <property type="nucleotide sequence ID" value="NZ_JAQOTG010000009.1"/>
</dbReference>
<sequence>MDLRYTYDVDGNIVTCFDGADSYTYDFANRLKSWTYQGNTVQYDYDASGNLKNPHSKTLTFNAANEIEGFTYDDAGNLLKDDRYQYTWDGEGRLLSVKDVNGNEVASFTYRPDGLRETKTVNGVTYHYHYDGSDLIRVTDDSGQTVWAFTWANGKPNTVTNQNGNTFYYVTNYRGDVVGIVDGNGTTVANYSYDPWGKVLSVSENAAVAGQPLGYAGYYYDRETKLYYLQVRYYDPETARFISRDPDPGDKDDPITQNAYTYANDNPVMLVDPDGNRGLTTLYRTVAGALTYVMVSGAVAKSLVKKAVGKVAKKVLRKGTGKVKLLPSSKVHDAIGKLNSNQIKHIINGSKKSNHQWEKLVPDKNWGKIKEIIIDVMHNGADIPYKSVSSRVKMVNGQLVQVTYKKLPDGTIRISDAWVK</sequence>
<feature type="domain" description="Teneurin-like YD-shell" evidence="3">
    <location>
        <begin position="3"/>
        <end position="268"/>
    </location>
</feature>
<dbReference type="Pfam" id="PF25023">
    <property type="entry name" value="TEN_YD-shell"/>
    <property type="match status" value="1"/>
</dbReference>
<name>A0ABT5W6U1_9BACL</name>
<dbReference type="PANTHER" id="PTHR32305:SF15">
    <property type="entry name" value="PROTEIN RHSA-RELATED"/>
    <property type="match status" value="1"/>
</dbReference>
<accession>A0ABT5W6U1</accession>
<proteinExistence type="predicted"/>
<dbReference type="Proteomes" id="UP001213979">
    <property type="component" value="Unassembled WGS sequence"/>
</dbReference>
<evidence type="ECO:0000313" key="5">
    <source>
        <dbReference type="Proteomes" id="UP001213979"/>
    </source>
</evidence>
<dbReference type="InterPro" id="IPR022385">
    <property type="entry name" value="Rhs_assc_core"/>
</dbReference>
<keyword evidence="5" id="KW-1185">Reference proteome</keyword>
<dbReference type="InterPro" id="IPR050708">
    <property type="entry name" value="T6SS_VgrG/RHS"/>
</dbReference>
<dbReference type="Pfam" id="PF15534">
    <property type="entry name" value="Ntox35"/>
    <property type="match status" value="1"/>
</dbReference>
<protein>
    <submittedName>
        <fullName evidence="4">Polymorphic toxin type 35 domain-containing protein</fullName>
    </submittedName>
</protein>
<comment type="caution">
    <text evidence="4">The sequence shown here is derived from an EMBL/GenBank/DDBJ whole genome shotgun (WGS) entry which is preliminary data.</text>
</comment>
<dbReference type="Gene3D" id="2.180.10.10">
    <property type="entry name" value="RHS repeat-associated core"/>
    <property type="match status" value="1"/>
</dbReference>
<evidence type="ECO:0000259" key="2">
    <source>
        <dbReference type="Pfam" id="PF15534"/>
    </source>
</evidence>
<dbReference type="InterPro" id="IPR029109">
    <property type="entry name" value="Ntox35"/>
</dbReference>
<evidence type="ECO:0000259" key="3">
    <source>
        <dbReference type="Pfam" id="PF25023"/>
    </source>
</evidence>
<keyword evidence="1" id="KW-0677">Repeat</keyword>
<dbReference type="EMBL" id="JAQOTG010000009">
    <property type="protein sequence ID" value="MDE8564280.1"/>
    <property type="molecule type" value="Genomic_DNA"/>
</dbReference>
<evidence type="ECO:0000256" key="1">
    <source>
        <dbReference type="ARBA" id="ARBA00022737"/>
    </source>
</evidence>